<gene>
    <name evidence="2" type="ORF">CEG18_26840</name>
</gene>
<feature type="domain" description="DUF7931" evidence="1">
    <location>
        <begin position="59"/>
        <end position="206"/>
    </location>
</feature>
<comment type="caution">
    <text evidence="2">The sequence shown here is derived from an EMBL/GenBank/DDBJ whole genome shotgun (WGS) entry which is preliminary data.</text>
</comment>
<evidence type="ECO:0000313" key="2">
    <source>
        <dbReference type="EMBL" id="OWP47780.1"/>
    </source>
</evidence>
<sequence length="208" mass="23806">MDNAPDQDDLPVELPDIEFQSPGRFAVHNPPSEALQPEALEPAPFRLGEGDELHRFNKPDDARAHALALIQQARRTLYLYTPDLEPWLYHHSSIQEACTQLLLGNPRNRLMILVRDSSRAVKEGHRLLNLSRRLSSYCQIRRINPDYPSDDHAYLLADDCGLLLRPEPGEYAGYAHYNNAGRVRQLIAQFEQTWNTSVLDPNLRSFLI</sequence>
<evidence type="ECO:0000259" key="1">
    <source>
        <dbReference type="Pfam" id="PF25559"/>
    </source>
</evidence>
<dbReference type="AlphaFoldDB" id="A0A2D0AC22"/>
<name>A0A2D0AC22_PSENT</name>
<evidence type="ECO:0000313" key="3">
    <source>
        <dbReference type="Proteomes" id="UP000198145"/>
    </source>
</evidence>
<accession>A0A2D0AC22</accession>
<protein>
    <submittedName>
        <fullName evidence="2">Histone acetyltransferase HPA2</fullName>
    </submittedName>
</protein>
<keyword evidence="2" id="KW-0808">Transferase</keyword>
<reference evidence="2 3" key="1">
    <citation type="submission" date="2017-06" db="EMBL/GenBank/DDBJ databases">
        <title>Draft genome of Pseudomonas nitroreducens DF05.</title>
        <authorList>
            <person name="Iyer R."/>
        </authorList>
    </citation>
    <scope>NUCLEOTIDE SEQUENCE [LARGE SCALE GENOMIC DNA]</scope>
    <source>
        <strain evidence="2 3">DF05</strain>
    </source>
</reference>
<dbReference type="GO" id="GO:0016740">
    <property type="term" value="F:transferase activity"/>
    <property type="evidence" value="ECO:0007669"/>
    <property type="project" value="UniProtKB-KW"/>
</dbReference>
<dbReference type="InterPro" id="IPR057691">
    <property type="entry name" value="DUF7931"/>
</dbReference>
<dbReference type="RefSeq" id="WP_088421496.1">
    <property type="nucleotide sequence ID" value="NZ_NJBA01000012.1"/>
</dbReference>
<dbReference type="eggNOG" id="COG2153">
    <property type="taxonomic scope" value="Bacteria"/>
</dbReference>
<proteinExistence type="predicted"/>
<organism evidence="2 3">
    <name type="scientific">Pseudomonas nitroreducens</name>
    <dbReference type="NCBI Taxonomy" id="46680"/>
    <lineage>
        <taxon>Bacteria</taxon>
        <taxon>Pseudomonadati</taxon>
        <taxon>Pseudomonadota</taxon>
        <taxon>Gammaproteobacteria</taxon>
        <taxon>Pseudomonadales</taxon>
        <taxon>Pseudomonadaceae</taxon>
        <taxon>Pseudomonas</taxon>
    </lineage>
</organism>
<dbReference type="Proteomes" id="UP000198145">
    <property type="component" value="Unassembled WGS sequence"/>
</dbReference>
<dbReference type="Pfam" id="PF25559">
    <property type="entry name" value="DUF7931"/>
    <property type="match status" value="1"/>
</dbReference>
<dbReference type="STRING" id="46680.GCA_000807755_01409"/>
<dbReference type="EMBL" id="NJBA01000012">
    <property type="protein sequence ID" value="OWP47780.1"/>
    <property type="molecule type" value="Genomic_DNA"/>
</dbReference>